<feature type="transmembrane region" description="Helical" evidence="8">
    <location>
        <begin position="118"/>
        <end position="151"/>
    </location>
</feature>
<evidence type="ECO:0000256" key="3">
    <source>
        <dbReference type="ARBA" id="ARBA00005985"/>
    </source>
</evidence>
<sequence length="385" mass="42170">MQKSSTINLLADSLRLLAPPTPTELQACWELCRLHNNIGFWVVWLPTAWSIAMSFRAQPDLPLLTALLRAATYVPLCFGVKSLIMTIDDILDYDIDALVERTKERAIPRGAISVPRAWTFFALQVLLGITLAFWLLSRVALLVSMAVWPLYIIYPTCKRWTNLAPIPLGLMFKVGVFMGWADLTADAKAIPWHVLVPVYIGACLWTITYESVYQHQDTTDDITIGIHSPALLLQHLTVPVCSATALGFVALLTYGGLTNGHGIPFLAGVVVAAIDLFVGLWATDVDSPGQCKEFFLATPRVGQTVLVGLAVDSVLSRPRAHIFLHLRDWVPVSRSHGARAARFSVSSLPFIAEDGSHSHASVVYAVEEHAEKLRRLSAAAASGVL</sequence>
<evidence type="ECO:0008006" key="11">
    <source>
        <dbReference type="Google" id="ProtNLM"/>
    </source>
</evidence>
<dbReference type="PANTHER" id="PTHR11048:SF28">
    <property type="entry name" value="4-HYDROXYBENZOATE POLYPRENYLTRANSFERASE, MITOCHONDRIAL"/>
    <property type="match status" value="1"/>
</dbReference>
<feature type="transmembrane region" description="Helical" evidence="8">
    <location>
        <begin position="230"/>
        <end position="257"/>
    </location>
</feature>
<comment type="cofactor">
    <cofactor evidence="1">
        <name>Mg(2+)</name>
        <dbReference type="ChEBI" id="CHEBI:18420"/>
    </cofactor>
</comment>
<dbReference type="InterPro" id="IPR039653">
    <property type="entry name" value="Prenyltransferase"/>
</dbReference>
<gene>
    <name evidence="9" type="ORF">MCHLO_03537</name>
</gene>
<evidence type="ECO:0000256" key="6">
    <source>
        <dbReference type="ARBA" id="ARBA00022989"/>
    </source>
</evidence>
<evidence type="ECO:0000256" key="2">
    <source>
        <dbReference type="ARBA" id="ARBA00004141"/>
    </source>
</evidence>
<keyword evidence="7 8" id="KW-0472">Membrane</keyword>
<evidence type="ECO:0000256" key="8">
    <source>
        <dbReference type="SAM" id="Phobius"/>
    </source>
</evidence>
<proteinExistence type="inferred from homology"/>
<dbReference type="InterPro" id="IPR000537">
    <property type="entry name" value="UbiA_prenyltransferase"/>
</dbReference>
<evidence type="ECO:0000256" key="4">
    <source>
        <dbReference type="ARBA" id="ARBA00022679"/>
    </source>
</evidence>
<evidence type="ECO:0000313" key="9">
    <source>
        <dbReference type="EMBL" id="GAT45990.1"/>
    </source>
</evidence>
<organism evidence="9 10">
    <name type="scientific">Mycena chlorophos</name>
    <name type="common">Agaric fungus</name>
    <name type="synonym">Agaricus chlorophos</name>
    <dbReference type="NCBI Taxonomy" id="658473"/>
    <lineage>
        <taxon>Eukaryota</taxon>
        <taxon>Fungi</taxon>
        <taxon>Dikarya</taxon>
        <taxon>Basidiomycota</taxon>
        <taxon>Agaricomycotina</taxon>
        <taxon>Agaricomycetes</taxon>
        <taxon>Agaricomycetidae</taxon>
        <taxon>Agaricales</taxon>
        <taxon>Marasmiineae</taxon>
        <taxon>Mycenaceae</taxon>
        <taxon>Mycena</taxon>
    </lineage>
</organism>
<dbReference type="EMBL" id="DF842035">
    <property type="protein sequence ID" value="GAT45990.1"/>
    <property type="molecule type" value="Genomic_DNA"/>
</dbReference>
<feature type="transmembrane region" description="Helical" evidence="8">
    <location>
        <begin position="163"/>
        <end position="183"/>
    </location>
</feature>
<dbReference type="Gene3D" id="1.10.357.140">
    <property type="entry name" value="UbiA prenyltransferase"/>
    <property type="match status" value="1"/>
</dbReference>
<name>A0ABQ0L501_MYCCL</name>
<keyword evidence="6 8" id="KW-1133">Transmembrane helix</keyword>
<feature type="transmembrane region" description="Helical" evidence="8">
    <location>
        <begin position="263"/>
        <end position="282"/>
    </location>
</feature>
<keyword evidence="4" id="KW-0808">Transferase</keyword>
<evidence type="ECO:0000256" key="1">
    <source>
        <dbReference type="ARBA" id="ARBA00001946"/>
    </source>
</evidence>
<protein>
    <recommendedName>
        <fullName evidence="11">UbiA prenyltransferase</fullName>
    </recommendedName>
</protein>
<dbReference type="InterPro" id="IPR044878">
    <property type="entry name" value="UbiA_sf"/>
</dbReference>
<dbReference type="CDD" id="cd13959">
    <property type="entry name" value="PT_UbiA_COQ2"/>
    <property type="match status" value="1"/>
</dbReference>
<feature type="transmembrane region" description="Helical" evidence="8">
    <location>
        <begin position="189"/>
        <end position="209"/>
    </location>
</feature>
<accession>A0ABQ0L501</accession>
<dbReference type="PANTHER" id="PTHR11048">
    <property type="entry name" value="PRENYLTRANSFERASES"/>
    <property type="match status" value="1"/>
</dbReference>
<evidence type="ECO:0000313" key="10">
    <source>
        <dbReference type="Proteomes" id="UP000815677"/>
    </source>
</evidence>
<evidence type="ECO:0000256" key="5">
    <source>
        <dbReference type="ARBA" id="ARBA00022692"/>
    </source>
</evidence>
<keyword evidence="10" id="KW-1185">Reference proteome</keyword>
<dbReference type="Proteomes" id="UP000815677">
    <property type="component" value="Unassembled WGS sequence"/>
</dbReference>
<evidence type="ECO:0000256" key="7">
    <source>
        <dbReference type="ARBA" id="ARBA00023136"/>
    </source>
</evidence>
<comment type="similarity">
    <text evidence="3">Belongs to the UbiA prenyltransferase family.</text>
</comment>
<comment type="subcellular location">
    <subcellularLocation>
        <location evidence="2">Membrane</location>
        <topology evidence="2">Multi-pass membrane protein</topology>
    </subcellularLocation>
</comment>
<reference evidence="9" key="1">
    <citation type="submission" date="2014-09" db="EMBL/GenBank/DDBJ databases">
        <title>Genome sequence of the luminous mushroom Mycena chlorophos for searching fungal bioluminescence genes.</title>
        <authorList>
            <person name="Tanaka Y."/>
            <person name="Kasuga D."/>
            <person name="Oba Y."/>
            <person name="Hase S."/>
            <person name="Sato K."/>
            <person name="Oba Y."/>
            <person name="Sakakibara Y."/>
        </authorList>
    </citation>
    <scope>NUCLEOTIDE SEQUENCE</scope>
</reference>
<keyword evidence="5 8" id="KW-0812">Transmembrane</keyword>
<dbReference type="Pfam" id="PF01040">
    <property type="entry name" value="UbiA"/>
    <property type="match status" value="1"/>
</dbReference>